<organism evidence="1 2">
    <name type="scientific">Peribacillus frigoritolerans</name>
    <dbReference type="NCBI Taxonomy" id="450367"/>
    <lineage>
        <taxon>Bacteria</taxon>
        <taxon>Bacillati</taxon>
        <taxon>Bacillota</taxon>
        <taxon>Bacilli</taxon>
        <taxon>Bacillales</taxon>
        <taxon>Bacillaceae</taxon>
        <taxon>Peribacillus</taxon>
    </lineage>
</organism>
<dbReference type="AlphaFoldDB" id="A0A941FM53"/>
<keyword evidence="1" id="KW-0808">Transferase</keyword>
<dbReference type="SUPFAM" id="SSF56112">
    <property type="entry name" value="Protein kinase-like (PK-like)"/>
    <property type="match status" value="1"/>
</dbReference>
<keyword evidence="1" id="KW-0418">Kinase</keyword>
<dbReference type="Gene3D" id="1.10.510.10">
    <property type="entry name" value="Transferase(Phosphotransferase) domain 1"/>
    <property type="match status" value="1"/>
</dbReference>
<comment type="caution">
    <text evidence="1">The sequence shown here is derived from an EMBL/GenBank/DDBJ whole genome shotgun (WGS) entry which is preliminary data.</text>
</comment>
<keyword evidence="1" id="KW-0723">Serine/threonine-protein kinase</keyword>
<proteinExistence type="predicted"/>
<evidence type="ECO:0000313" key="1">
    <source>
        <dbReference type="EMBL" id="MBR8644035.1"/>
    </source>
</evidence>
<accession>A0A941FM53</accession>
<reference evidence="1" key="1">
    <citation type="submission" date="2021-04" db="EMBL/GenBank/DDBJ databases">
        <title>Whole genome sequencing of Enterococci isolates from hospitalized patients.</title>
        <authorList>
            <person name="Ogoti B.M."/>
            <person name="Onyambu F.G."/>
        </authorList>
    </citation>
    <scope>NUCLEOTIDE SEQUENCE</scope>
    <source>
        <strain evidence="1">242</strain>
    </source>
</reference>
<dbReference type="InterPro" id="IPR011009">
    <property type="entry name" value="Kinase-like_dom_sf"/>
</dbReference>
<protein>
    <submittedName>
        <fullName evidence="1">Serine/threonine protein kinase</fullName>
    </submittedName>
</protein>
<dbReference type="EMBL" id="JAGTPW010000003">
    <property type="protein sequence ID" value="MBR8644035.1"/>
    <property type="molecule type" value="Genomic_DNA"/>
</dbReference>
<gene>
    <name evidence="1" type="ORF">KEH51_02860</name>
</gene>
<dbReference type="Proteomes" id="UP000680045">
    <property type="component" value="Unassembled WGS sequence"/>
</dbReference>
<dbReference type="GO" id="GO:0004674">
    <property type="term" value="F:protein serine/threonine kinase activity"/>
    <property type="evidence" value="ECO:0007669"/>
    <property type="project" value="UniProtKB-KW"/>
</dbReference>
<evidence type="ECO:0000313" key="2">
    <source>
        <dbReference type="Proteomes" id="UP000680045"/>
    </source>
</evidence>
<sequence length="205" mass="23639">MNDFKLIRVERIEKNGKKELLIHNPTTLKLIGAGSQGAVFQLDEDICVKIYVNPNAATKEGKALEAAKDTHIVPRLYEVGPNYVIMEYLKGPNLKDFLKGKQDIPESITEQIIMIRKELKRVGFIRIKTSIGHFVVTKGNVLKAIDHSDGLTMNDPYNPKMFRDLKKMGLLDTFRKQAKKIDPESYEEWQKISTSMRYRKPNRYK</sequence>
<name>A0A941FM53_9BACI</name>